<gene>
    <name evidence="8" type="ORF">GCM10022247_64160</name>
</gene>
<dbReference type="SUPFAM" id="SSF56801">
    <property type="entry name" value="Acetyl-CoA synthetase-like"/>
    <property type="match status" value="1"/>
</dbReference>
<protein>
    <recommendedName>
        <fullName evidence="6">Acyl-CoA synthetase</fullName>
    </recommendedName>
</protein>
<proteinExistence type="inferred from homology"/>
<dbReference type="InterPro" id="IPR000873">
    <property type="entry name" value="AMP-dep_synth/lig_dom"/>
</dbReference>
<evidence type="ECO:0000256" key="6">
    <source>
        <dbReference type="ARBA" id="ARBA00032875"/>
    </source>
</evidence>
<comment type="similarity">
    <text evidence="1">Belongs to the ATP-dependent AMP-binding enzyme family.</text>
</comment>
<evidence type="ECO:0000256" key="1">
    <source>
        <dbReference type="ARBA" id="ARBA00006432"/>
    </source>
</evidence>
<evidence type="ECO:0000313" key="8">
    <source>
        <dbReference type="EMBL" id="GAA4030229.1"/>
    </source>
</evidence>
<evidence type="ECO:0000259" key="7">
    <source>
        <dbReference type="Pfam" id="PF00501"/>
    </source>
</evidence>
<reference evidence="9" key="1">
    <citation type="journal article" date="2019" name="Int. J. Syst. Evol. Microbiol.">
        <title>The Global Catalogue of Microorganisms (GCM) 10K type strain sequencing project: providing services to taxonomists for standard genome sequencing and annotation.</title>
        <authorList>
            <consortium name="The Broad Institute Genomics Platform"/>
            <consortium name="The Broad Institute Genome Sequencing Center for Infectious Disease"/>
            <person name="Wu L."/>
            <person name="Ma J."/>
        </authorList>
    </citation>
    <scope>NUCLEOTIDE SEQUENCE [LARGE SCALE GENOMIC DNA]</scope>
    <source>
        <strain evidence="9">JCM 17342</strain>
    </source>
</reference>
<dbReference type="EMBL" id="BAABAL010000019">
    <property type="protein sequence ID" value="GAA4030229.1"/>
    <property type="molecule type" value="Genomic_DNA"/>
</dbReference>
<dbReference type="InterPro" id="IPR020845">
    <property type="entry name" value="AMP-binding_CS"/>
</dbReference>
<sequence>MREVVVAPLVPAPERGGLAELVYANADEAPDHVAFRRRTPDGWSPVTAKEFRDQVQRLARGLVAAGVRAGERVAILSSTRYEWTLFDFAIWAVAAVPVPIYPTSSREQIEWIITDSGATAVVVETPEHEEKVAGLPLLRGVWRIDTVEDLMALGEGVAATEIDERRATVSPKDVATLIYTSGTTGRPKGCVLTHANFFAEAGNVAELLSPLFKGKDVSTLVFLPLAHVFGRMVQVGSVLARVTLGHTADVKNVVNDLAAFRPTFVLSVPYVFEKIYNSARQRAESAGKARIFDAAVETAIKYSEATRPGLVLRIRHAVFDRLVYQRLRSVLGGRCTYAISGGAALGRRLTHFYRGIGLTVFEGYGLTETTAAVTINAPSAARAGTVGRPVPGTTVRISGDGEVLIKGGVVFSGYWGASSAQDEWFATGDLGSLDDDGFLSIIGRKKEILVTSGGKNVAPAVIEDRITAHPLVGQAVVVGDGRKFVAALITIDREHLALWKKSNGKPDGATAADLVEDRELLAEVQQAVDAGNEAVSAAEAVRRFRVLPTEFSIDGGHLTPSLKLRRSQIMNDFADEVESLYEPR</sequence>
<keyword evidence="3" id="KW-0276">Fatty acid metabolism</keyword>
<dbReference type="PROSITE" id="PS00455">
    <property type="entry name" value="AMP_BINDING"/>
    <property type="match status" value="1"/>
</dbReference>
<dbReference type="InterPro" id="IPR045851">
    <property type="entry name" value="AMP-bd_C_sf"/>
</dbReference>
<evidence type="ECO:0000256" key="5">
    <source>
        <dbReference type="ARBA" id="ARBA00024484"/>
    </source>
</evidence>
<evidence type="ECO:0000256" key="2">
    <source>
        <dbReference type="ARBA" id="ARBA00022598"/>
    </source>
</evidence>
<comment type="catalytic activity">
    <reaction evidence="5">
        <text>a long-chain fatty acid + ATP + CoA = a long-chain fatty acyl-CoA + AMP + diphosphate</text>
        <dbReference type="Rhea" id="RHEA:15421"/>
        <dbReference type="ChEBI" id="CHEBI:30616"/>
        <dbReference type="ChEBI" id="CHEBI:33019"/>
        <dbReference type="ChEBI" id="CHEBI:57287"/>
        <dbReference type="ChEBI" id="CHEBI:57560"/>
        <dbReference type="ChEBI" id="CHEBI:83139"/>
        <dbReference type="ChEBI" id="CHEBI:456215"/>
        <dbReference type="EC" id="6.2.1.3"/>
    </reaction>
    <physiologicalReaction direction="left-to-right" evidence="5">
        <dbReference type="Rhea" id="RHEA:15422"/>
    </physiologicalReaction>
</comment>
<evidence type="ECO:0000313" key="9">
    <source>
        <dbReference type="Proteomes" id="UP001501747"/>
    </source>
</evidence>
<dbReference type="Pfam" id="PF23562">
    <property type="entry name" value="AMP-binding_C_3"/>
    <property type="match status" value="1"/>
</dbReference>
<dbReference type="RefSeq" id="WP_344883205.1">
    <property type="nucleotide sequence ID" value="NZ_BAABAL010000019.1"/>
</dbReference>
<dbReference type="CDD" id="cd05907">
    <property type="entry name" value="VL_LC_FACS_like"/>
    <property type="match status" value="1"/>
</dbReference>
<comment type="caution">
    <text evidence="8">The sequence shown here is derived from an EMBL/GenBank/DDBJ whole genome shotgun (WGS) entry which is preliminary data.</text>
</comment>
<dbReference type="InterPro" id="IPR042099">
    <property type="entry name" value="ANL_N_sf"/>
</dbReference>
<feature type="domain" description="AMP-dependent synthetase/ligase" evidence="7">
    <location>
        <begin position="24"/>
        <end position="415"/>
    </location>
</feature>
<dbReference type="PANTHER" id="PTHR43272">
    <property type="entry name" value="LONG-CHAIN-FATTY-ACID--COA LIGASE"/>
    <property type="match status" value="1"/>
</dbReference>
<evidence type="ECO:0000256" key="4">
    <source>
        <dbReference type="ARBA" id="ARBA00023098"/>
    </source>
</evidence>
<evidence type="ECO:0000256" key="3">
    <source>
        <dbReference type="ARBA" id="ARBA00022832"/>
    </source>
</evidence>
<accession>A0ABP7TRI0</accession>
<keyword evidence="4" id="KW-0443">Lipid metabolism</keyword>
<name>A0ABP7TRI0_9PSEU</name>
<keyword evidence="9" id="KW-1185">Reference proteome</keyword>
<dbReference type="PANTHER" id="PTHR43272:SF32">
    <property type="entry name" value="AMP-DEPENDENT SYNTHETASE_LIGASE DOMAIN-CONTAINING PROTEIN"/>
    <property type="match status" value="1"/>
</dbReference>
<keyword evidence="2" id="KW-0436">Ligase</keyword>
<dbReference type="Gene3D" id="3.40.50.12780">
    <property type="entry name" value="N-terminal domain of ligase-like"/>
    <property type="match status" value="1"/>
</dbReference>
<organism evidence="8 9">
    <name type="scientific">Allokutzneria multivorans</name>
    <dbReference type="NCBI Taxonomy" id="1142134"/>
    <lineage>
        <taxon>Bacteria</taxon>
        <taxon>Bacillati</taxon>
        <taxon>Actinomycetota</taxon>
        <taxon>Actinomycetes</taxon>
        <taxon>Pseudonocardiales</taxon>
        <taxon>Pseudonocardiaceae</taxon>
        <taxon>Allokutzneria</taxon>
    </lineage>
</organism>
<dbReference type="Proteomes" id="UP001501747">
    <property type="component" value="Unassembled WGS sequence"/>
</dbReference>
<dbReference type="Pfam" id="PF00501">
    <property type="entry name" value="AMP-binding"/>
    <property type="match status" value="1"/>
</dbReference>
<dbReference type="Gene3D" id="3.30.300.30">
    <property type="match status" value="1"/>
</dbReference>